<organism evidence="3 4">
    <name type="scientific">Corynebacterium doosanense CAU 212 = DSM 45436</name>
    <dbReference type="NCBI Taxonomy" id="558173"/>
    <lineage>
        <taxon>Bacteria</taxon>
        <taxon>Bacillati</taxon>
        <taxon>Actinomycetota</taxon>
        <taxon>Actinomycetes</taxon>
        <taxon>Mycobacteriales</taxon>
        <taxon>Corynebacteriaceae</taxon>
        <taxon>Corynebacterium</taxon>
    </lineage>
</organism>
<protein>
    <recommendedName>
        <fullName evidence="2">HNH nuclease domain-containing protein</fullName>
    </recommendedName>
</protein>
<dbReference type="STRING" id="558173.CDOO_09380"/>
<dbReference type="EMBL" id="CP006764">
    <property type="protein sequence ID" value="AIT61452.1"/>
    <property type="molecule type" value="Genomic_DNA"/>
</dbReference>
<feature type="domain" description="HNH nuclease" evidence="2">
    <location>
        <begin position="281"/>
        <end position="333"/>
    </location>
</feature>
<dbReference type="SMART" id="SM00507">
    <property type="entry name" value="HNHc"/>
    <property type="match status" value="1"/>
</dbReference>
<evidence type="ECO:0000313" key="4">
    <source>
        <dbReference type="Proteomes" id="UP000029914"/>
    </source>
</evidence>
<accession>A0A097IH72</accession>
<dbReference type="AlphaFoldDB" id="A0A097IH72"/>
<keyword evidence="4" id="KW-1185">Reference proteome</keyword>
<dbReference type="Proteomes" id="UP000029914">
    <property type="component" value="Chromosome"/>
</dbReference>
<dbReference type="HOGENOM" id="CLU_051470_0_0_11"/>
<dbReference type="OrthoDB" id="4419908at2"/>
<dbReference type="KEGG" id="cdo:CDOO_09380"/>
<proteinExistence type="predicted"/>
<dbReference type="Gene3D" id="1.10.30.50">
    <property type="match status" value="1"/>
</dbReference>
<reference evidence="3 4" key="1">
    <citation type="submission" date="2013-09" db="EMBL/GenBank/DDBJ databases">
        <title>Complete genome sequence of Corynebacterium doosanense CAU 212(T) (=DSM 45436(T)), isolated from activated sludge.</title>
        <authorList>
            <person name="Schaffert L."/>
            <person name="Albersmeier A."/>
            <person name="Kalinowski J."/>
            <person name="Ruckert C."/>
        </authorList>
    </citation>
    <scope>NUCLEOTIDE SEQUENCE [LARGE SCALE GENOMIC DNA]</scope>
    <source>
        <strain evidence="3 4">CAU 212</strain>
    </source>
</reference>
<dbReference type="InterPro" id="IPR003615">
    <property type="entry name" value="HNH_nuc"/>
</dbReference>
<evidence type="ECO:0000259" key="2">
    <source>
        <dbReference type="SMART" id="SM00507"/>
    </source>
</evidence>
<dbReference type="eggNOG" id="COG1403">
    <property type="taxonomic scope" value="Bacteria"/>
</dbReference>
<name>A0A097IH72_9CORY</name>
<dbReference type="RefSeq" id="WP_018020879.1">
    <property type="nucleotide sequence ID" value="NZ_AQUX01000001.1"/>
</dbReference>
<feature type="region of interest" description="Disordered" evidence="1">
    <location>
        <begin position="335"/>
        <end position="376"/>
    </location>
</feature>
<gene>
    <name evidence="3" type="ORF">CDOO_09380</name>
</gene>
<evidence type="ECO:0000313" key="3">
    <source>
        <dbReference type="EMBL" id="AIT61452.1"/>
    </source>
</evidence>
<evidence type="ECO:0000256" key="1">
    <source>
        <dbReference type="SAM" id="MobiDB-lite"/>
    </source>
</evidence>
<dbReference type="CDD" id="cd00085">
    <property type="entry name" value="HNHc"/>
    <property type="match status" value="1"/>
</dbReference>
<sequence>MGIDEMLAAVAVRGVELVRHCRHVADTSARARVEIAERFSLPGATAGRWLNLAAELLGPLDDESESSLRARTVSRAEDLGLSIDVLLAINTALRYRHVDAPLSKEALRAELVEKSAGLSVDHVKAMASARVREVNDGLAPKTDRVRRYFRASRTTDALGMRHAHLYLPEDDLAALERDLHERAVEMRKSDESLTHQQAMADALIHRAGASGSSPWLQPAVLITMDDLENRGDGMFATTDGTLITAAEYAAQKLAPYGLCLLYDADAQPVDLFRTSRFANDKQRAMINIDQLLCADPHCTHTAATSQVHHSTPWARGGNTNLSNLLGACATHNAQNDDHPGTARNGKLQHCPDTGRAGWKPPDGGPMQFNPHPITKRSGRNWALSVTRR</sequence>